<dbReference type="AlphaFoldDB" id="A0AAW0N9G6"/>
<evidence type="ECO:0000259" key="3">
    <source>
        <dbReference type="PROSITE" id="PS50878"/>
    </source>
</evidence>
<dbReference type="Pfam" id="PF00078">
    <property type="entry name" value="RVT_1"/>
    <property type="match status" value="1"/>
</dbReference>
<dbReference type="InterPro" id="IPR000477">
    <property type="entry name" value="RT_dom"/>
</dbReference>
<accession>A0AAW0N9G6</accession>
<dbReference type="Pfam" id="PF01398">
    <property type="entry name" value="JAB"/>
    <property type="match status" value="1"/>
</dbReference>
<evidence type="ECO:0008006" key="6">
    <source>
        <dbReference type="Google" id="ProtNLM"/>
    </source>
</evidence>
<evidence type="ECO:0000313" key="4">
    <source>
        <dbReference type="EMBL" id="KAK7890884.1"/>
    </source>
</evidence>
<protein>
    <recommendedName>
        <fullName evidence="6">26S proteasome regulatory subunit RPN11</fullName>
    </recommendedName>
</protein>
<evidence type="ECO:0000256" key="1">
    <source>
        <dbReference type="SAM" id="MobiDB-lite"/>
    </source>
</evidence>
<dbReference type="InterPro" id="IPR036691">
    <property type="entry name" value="Endo/exonu/phosph_ase_sf"/>
</dbReference>
<dbReference type="SUPFAM" id="SSF56672">
    <property type="entry name" value="DNA/RNA polymerases"/>
    <property type="match status" value="1"/>
</dbReference>
<dbReference type="EMBL" id="JBBPFD010000017">
    <property type="protein sequence ID" value="KAK7890884.1"/>
    <property type="molecule type" value="Genomic_DNA"/>
</dbReference>
<evidence type="ECO:0000259" key="2">
    <source>
        <dbReference type="PROSITE" id="PS50249"/>
    </source>
</evidence>
<dbReference type="SMART" id="SM00232">
    <property type="entry name" value="JAB_MPN"/>
    <property type="match status" value="1"/>
</dbReference>
<dbReference type="PROSITE" id="PS50249">
    <property type="entry name" value="MPN"/>
    <property type="match status" value="1"/>
</dbReference>
<organism evidence="4 5">
    <name type="scientific">Mugilogobius chulae</name>
    <name type="common">yellowstripe goby</name>
    <dbReference type="NCBI Taxonomy" id="88201"/>
    <lineage>
        <taxon>Eukaryota</taxon>
        <taxon>Metazoa</taxon>
        <taxon>Chordata</taxon>
        <taxon>Craniata</taxon>
        <taxon>Vertebrata</taxon>
        <taxon>Euteleostomi</taxon>
        <taxon>Actinopterygii</taxon>
        <taxon>Neopterygii</taxon>
        <taxon>Teleostei</taxon>
        <taxon>Neoteleostei</taxon>
        <taxon>Acanthomorphata</taxon>
        <taxon>Gobiaria</taxon>
        <taxon>Gobiiformes</taxon>
        <taxon>Gobioidei</taxon>
        <taxon>Gobiidae</taxon>
        <taxon>Gobionellinae</taxon>
        <taxon>Mugilogobius</taxon>
    </lineage>
</organism>
<feature type="domain" description="Reverse transcriptase" evidence="3">
    <location>
        <begin position="375"/>
        <end position="662"/>
    </location>
</feature>
<feature type="domain" description="MPN" evidence="2">
    <location>
        <begin position="30"/>
        <end position="164"/>
    </location>
</feature>
<keyword evidence="5" id="KW-1185">Reference proteome</keyword>
<comment type="caution">
    <text evidence="4">The sequence shown here is derived from an EMBL/GenBank/DDBJ whole genome shotgun (WGS) entry which is preliminary data.</text>
</comment>
<dbReference type="InterPro" id="IPR043502">
    <property type="entry name" value="DNA/RNA_pol_sf"/>
</dbReference>
<dbReference type="SUPFAM" id="SSF102712">
    <property type="entry name" value="JAB1/MPN domain"/>
    <property type="match status" value="1"/>
</dbReference>
<dbReference type="InterPro" id="IPR037518">
    <property type="entry name" value="MPN"/>
</dbReference>
<name>A0AAW0N9G6_9GOBI</name>
<dbReference type="GO" id="GO:0008237">
    <property type="term" value="F:metallopeptidase activity"/>
    <property type="evidence" value="ECO:0007669"/>
    <property type="project" value="InterPro"/>
</dbReference>
<dbReference type="PROSITE" id="PS50878">
    <property type="entry name" value="RT_POL"/>
    <property type="match status" value="1"/>
</dbReference>
<dbReference type="PANTHER" id="PTHR33332">
    <property type="entry name" value="REVERSE TRANSCRIPTASE DOMAIN-CONTAINING PROTEIN"/>
    <property type="match status" value="1"/>
</dbReference>
<reference evidence="5" key="1">
    <citation type="submission" date="2024-04" db="EMBL/GenBank/DDBJ databases">
        <title>Salinicola lusitanus LLJ914,a marine bacterium isolated from the Okinawa Trough.</title>
        <authorList>
            <person name="Li J."/>
        </authorList>
    </citation>
    <scope>NUCLEOTIDE SEQUENCE [LARGE SCALE GENOMIC DNA]</scope>
</reference>
<dbReference type="InterPro" id="IPR000555">
    <property type="entry name" value="JAMM/MPN+_dom"/>
</dbReference>
<feature type="region of interest" description="Disordered" evidence="1">
    <location>
        <begin position="162"/>
        <end position="183"/>
    </location>
</feature>
<dbReference type="Gene3D" id="3.40.140.10">
    <property type="entry name" value="Cytidine Deaminase, domain 2"/>
    <property type="match status" value="1"/>
</dbReference>
<dbReference type="Proteomes" id="UP001460270">
    <property type="component" value="Unassembled WGS sequence"/>
</dbReference>
<gene>
    <name evidence="4" type="ORF">WMY93_022847</name>
</gene>
<proteinExistence type="predicted"/>
<sequence length="676" mass="74322">MAYKQVCQCKEDEFQWASTDAPAVDTAEQVYISSLALLKMLKHGRAGVPMEVMGLMLGEFVDDYTVRVIDVFAMPQSGTGVSVEAVDPVFQAKMLDMLKQTGRAWPVQQVCPRPQIRLLGSGSHRAAPSEVYPRGSRRSLQYNNSHSIKSFWSTTRRYRSRNPARDADHSVLSSLPRSAPAPVCSNNSTTVSFGLLNIRSLSTKGQLVQDLLVDRKLDFLCLTETWQQPGDFTALNEATPPGFVYSCQPRACGRGGGLAMLHRETWKVLPVSAPDFSSFEYTASLLPGPAPTIVATITTIHQHLTSGAAVSGVDTVAPRSPLTTFSSFTLPSVQFISDLIVNSKPSSCQLDPVPTALVKSCLPSLLPFITNIIHSSLTSGTVPSSFKTASITPILKKPGLDPNNFNNLRPISNLPFISKILEKTVAFQLNTHLATNNLYEQFQSGFRPLHSTETALLKITNDLLLASDSGFLSILILLDLTAAFDTISHNILIHRLQSIGISHTTLSWFTSYLSDRSQFIQLKSNKSNTFPLSSGVPQGSVLGPLLFIIYILPLGKSLGVILDSTLSFQSHINNITRSAYFHLRTISRLRPSLTPHTTAILVHSLVTSRIDCCNSLLFGLPNKSLQKLQLLQNSAARIITRTPSFHHITPILQQLHWLPIKQRINFKLLLTTFKAP</sequence>
<dbReference type="SUPFAM" id="SSF56219">
    <property type="entry name" value="DNase I-like"/>
    <property type="match status" value="1"/>
</dbReference>
<evidence type="ECO:0000313" key="5">
    <source>
        <dbReference type="Proteomes" id="UP001460270"/>
    </source>
</evidence>
<dbReference type="CDD" id="cd01650">
    <property type="entry name" value="RT_nLTR_like"/>
    <property type="match status" value="1"/>
</dbReference>